<feature type="transmembrane region" description="Helical" evidence="10">
    <location>
        <begin position="265"/>
        <end position="285"/>
    </location>
</feature>
<keyword evidence="3" id="KW-0050">Antiport</keyword>
<dbReference type="Pfam" id="PF00662">
    <property type="entry name" value="Proton_antipo_N"/>
    <property type="match status" value="1"/>
</dbReference>
<evidence type="ECO:0000313" key="16">
    <source>
        <dbReference type="EMBL" id="SDM05663.1"/>
    </source>
</evidence>
<dbReference type="Pfam" id="PF04039">
    <property type="entry name" value="MnhB"/>
    <property type="match status" value="1"/>
</dbReference>
<evidence type="ECO:0000256" key="4">
    <source>
        <dbReference type="ARBA" id="ARBA00022475"/>
    </source>
</evidence>
<comment type="subcellular location">
    <subcellularLocation>
        <location evidence="1">Cell membrane</location>
        <topology evidence="1">Multi-pass membrane protein</topology>
    </subcellularLocation>
    <subcellularLocation>
        <location evidence="9">Membrane</location>
        <topology evidence="9">Multi-pass membrane protein</topology>
    </subcellularLocation>
</comment>
<keyword evidence="17" id="KW-1185">Reference proteome</keyword>
<dbReference type="GO" id="GO:0015297">
    <property type="term" value="F:antiporter activity"/>
    <property type="evidence" value="ECO:0007669"/>
    <property type="project" value="UniProtKB-KW"/>
</dbReference>
<feature type="transmembrane region" description="Helical" evidence="10">
    <location>
        <begin position="194"/>
        <end position="214"/>
    </location>
</feature>
<dbReference type="GO" id="GO:0005886">
    <property type="term" value="C:plasma membrane"/>
    <property type="evidence" value="ECO:0007669"/>
    <property type="project" value="UniProtKB-SubCell"/>
</dbReference>
<dbReference type="Pfam" id="PF00361">
    <property type="entry name" value="Proton_antipo_M"/>
    <property type="match status" value="1"/>
</dbReference>
<keyword evidence="8 10" id="KW-0472">Membrane</keyword>
<dbReference type="NCBIfam" id="NF009290">
    <property type="entry name" value="PRK12650.1"/>
    <property type="match status" value="1"/>
</dbReference>
<feature type="transmembrane region" description="Helical" evidence="10">
    <location>
        <begin position="782"/>
        <end position="805"/>
    </location>
</feature>
<feature type="transmembrane region" description="Helical" evidence="10">
    <location>
        <begin position="844"/>
        <end position="864"/>
    </location>
</feature>
<name>A0A1G9Q422_9CORY</name>
<feature type="transmembrane region" description="Helical" evidence="10">
    <location>
        <begin position="75"/>
        <end position="94"/>
    </location>
</feature>
<keyword evidence="7" id="KW-0406">Ion transport</keyword>
<gene>
    <name evidence="16" type="ORF">SAMN04488535_1743</name>
</gene>
<feature type="transmembrane region" description="Helical" evidence="10">
    <location>
        <begin position="649"/>
        <end position="666"/>
    </location>
</feature>
<dbReference type="InterPro" id="IPR046806">
    <property type="entry name" value="MrpA_C/MbhE"/>
</dbReference>
<dbReference type="OrthoDB" id="9811798at2"/>
<dbReference type="PANTHER" id="PTHR43373:SF1">
    <property type="entry name" value="NA(+)_H(+) ANTIPORTER SUBUNIT A"/>
    <property type="match status" value="1"/>
</dbReference>
<accession>A0A1G9Q422</accession>
<dbReference type="STRING" id="38302.SAMN04488535_1743"/>
<evidence type="ECO:0000259" key="11">
    <source>
        <dbReference type="Pfam" id="PF00361"/>
    </source>
</evidence>
<evidence type="ECO:0000259" key="14">
    <source>
        <dbReference type="Pfam" id="PF13244"/>
    </source>
</evidence>
<feature type="domain" description="NADH-Ubiquinone oxidoreductase (complex I) chain 5 N-terminal" evidence="12">
    <location>
        <begin position="62"/>
        <end position="102"/>
    </location>
</feature>
<evidence type="ECO:0000256" key="9">
    <source>
        <dbReference type="RuleBase" id="RU000320"/>
    </source>
</evidence>
<evidence type="ECO:0000256" key="5">
    <source>
        <dbReference type="ARBA" id="ARBA00022692"/>
    </source>
</evidence>
<dbReference type="Pfam" id="PF13244">
    <property type="entry name" value="MbhD"/>
    <property type="match status" value="1"/>
</dbReference>
<dbReference type="InterPro" id="IPR050616">
    <property type="entry name" value="CPA3_Na-H_Antiporter_A"/>
</dbReference>
<evidence type="ECO:0000313" key="17">
    <source>
        <dbReference type="Proteomes" id="UP000199350"/>
    </source>
</evidence>
<dbReference type="InterPro" id="IPR025383">
    <property type="entry name" value="MrpA_C/MbhD"/>
</dbReference>
<evidence type="ECO:0000256" key="8">
    <source>
        <dbReference type="ARBA" id="ARBA00023136"/>
    </source>
</evidence>
<dbReference type="Proteomes" id="UP000199350">
    <property type="component" value="Chromosome I"/>
</dbReference>
<sequence>MLLLLLAVLGATVVLAPFVGRLLGRDAGWLLALPLIGAAVLGASAYVSPSTGDVHTEQIPWIPSLGVDFALRIDGLSIVFLMLVLLIGAGVLAYSTRYLHQSKPSFYLLMCGFAAAMSTLVITDNLVVFYIAWEMTTLCSFFLIANGGEKGYAPAIRTLLVTVGGGLLLLTATVIMCVTTGSTQLSVVLAHETWAQRPGLTTLVALLVAGAAFTKSAQFPFQAWLPDSMVAIAPVSAYLHAAAMVKAGIYLILRYSPMFAGVDAWHIALVTAGLITSLFGAVTAVKQTDLKALLAYSTMSQLGLLVTVVGIGTQQALTAAIVHTIAHAVFKAALFMSIGIVEHETGTRNFHELRNIRVRMPVTQAIVVISAASMAGIPPLAGFVSKEMLLTAGLSVPHEEALVTLITGGIVVTSIFTFAYSYRYVLGVLGDRRKKLSGTTTTVREASPSYIAVPAILATATVAIGLYPQMLNDAVAGAGLATTGDYEDPHLALWHGFNLPLALSALVIACGAVLAWRRRAVSAFLDDFRAPITGVEVVESFRTGTIALGERFTAATGTTSQRRHLAAPLLGLVVIGVVGLFTLGGVPEVVGDRYDPVDWMLLFLVTIGTASAMKARSRVTVAIVVGTVGFGVTLWFYQLGAADVATTQLMVEILTAVVIVMILNRLPDRFPREKRSNILSSGVLAIAVGVFSTLGVLALTGRREKSEAAEWFLREGPIATGGDNIVNVILVEFRAFDTLGELTVLGVAGITVAVMLRSRPLQPRGNARLNKLSPVSDPENNVVFLRAAARVILPLIAIISVVLFFRGHNSSGGGFVAALVGAGGFALLYLMAPTDQAAKVRWPYMTLIGAGITIGAATGLLGYFEGSYLTPLHAYVFGIHLTTALIFDLGVYLAVLGVILAAINLAGIPADDPGEPDDGVPEAGQGDVGLIVDGEQLPIPAGAHPAAEDERTNA</sequence>
<feature type="domain" description="Na+/H+ antiporter MnhB subunit-related protein" evidence="13">
    <location>
        <begin position="785"/>
        <end position="900"/>
    </location>
</feature>
<evidence type="ECO:0000259" key="13">
    <source>
        <dbReference type="Pfam" id="PF04039"/>
    </source>
</evidence>
<dbReference type="GO" id="GO:0006811">
    <property type="term" value="P:monoatomic ion transport"/>
    <property type="evidence" value="ECO:0007669"/>
    <property type="project" value="UniProtKB-KW"/>
</dbReference>
<dbReference type="PANTHER" id="PTHR43373">
    <property type="entry name" value="NA(+)/H(+) ANTIPORTER SUBUNIT"/>
    <property type="match status" value="1"/>
</dbReference>
<feature type="transmembrane region" description="Helical" evidence="10">
    <location>
        <begin position="106"/>
        <end position="122"/>
    </location>
</feature>
<feature type="transmembrane region" description="Helical" evidence="10">
    <location>
        <begin position="235"/>
        <end position="253"/>
    </location>
</feature>
<feature type="transmembrane region" description="Helical" evidence="10">
    <location>
        <begin position="811"/>
        <end position="832"/>
    </location>
</feature>
<feature type="domain" description="MrpA C-terminal/MbhD" evidence="14">
    <location>
        <begin position="604"/>
        <end position="667"/>
    </location>
</feature>
<feature type="domain" description="MrpA C-terminal/MbhE" evidence="15">
    <location>
        <begin position="683"/>
        <end position="760"/>
    </location>
</feature>
<keyword evidence="4" id="KW-1003">Cell membrane</keyword>
<feature type="transmembrane region" description="Helical" evidence="10">
    <location>
        <begin position="159"/>
        <end position="182"/>
    </location>
</feature>
<dbReference type="PRINTS" id="PR01434">
    <property type="entry name" value="NADHDHGNASE5"/>
</dbReference>
<evidence type="ECO:0000256" key="7">
    <source>
        <dbReference type="ARBA" id="ARBA00023065"/>
    </source>
</evidence>
<feature type="transmembrane region" description="Helical" evidence="10">
    <location>
        <begin position="292"/>
        <end position="311"/>
    </location>
</feature>
<evidence type="ECO:0000256" key="1">
    <source>
        <dbReference type="ARBA" id="ARBA00004651"/>
    </source>
</evidence>
<feature type="domain" description="NADH:quinone oxidoreductase/Mrp antiporter transmembrane" evidence="11">
    <location>
        <begin position="124"/>
        <end position="405"/>
    </location>
</feature>
<dbReference type="Pfam" id="PF20501">
    <property type="entry name" value="MbhE"/>
    <property type="match status" value="1"/>
</dbReference>
<feature type="transmembrane region" description="Helical" evidence="10">
    <location>
        <begin position="447"/>
        <end position="467"/>
    </location>
</feature>
<dbReference type="InterPro" id="IPR001516">
    <property type="entry name" value="Proton_antipo_N"/>
</dbReference>
<dbReference type="InterPro" id="IPR007182">
    <property type="entry name" value="MnhB"/>
</dbReference>
<feature type="transmembrane region" description="Helical" evidence="10">
    <location>
        <begin position="742"/>
        <end position="761"/>
    </location>
</feature>
<evidence type="ECO:0000256" key="6">
    <source>
        <dbReference type="ARBA" id="ARBA00022989"/>
    </source>
</evidence>
<feature type="transmembrane region" description="Helical" evidence="10">
    <location>
        <begin position="128"/>
        <end position="147"/>
    </location>
</feature>
<keyword evidence="2" id="KW-0813">Transport</keyword>
<feature type="transmembrane region" description="Helical" evidence="10">
    <location>
        <begin position="317"/>
        <end position="341"/>
    </location>
</feature>
<dbReference type="EMBL" id="LT629700">
    <property type="protein sequence ID" value="SDM05663.1"/>
    <property type="molecule type" value="Genomic_DNA"/>
</dbReference>
<feature type="transmembrane region" description="Helical" evidence="10">
    <location>
        <begin position="678"/>
        <end position="699"/>
    </location>
</feature>
<feature type="transmembrane region" description="Helical" evidence="10">
    <location>
        <begin position="619"/>
        <end position="637"/>
    </location>
</feature>
<keyword evidence="5 9" id="KW-0812">Transmembrane</keyword>
<keyword evidence="6 10" id="KW-1133">Transmembrane helix</keyword>
<reference evidence="17" key="1">
    <citation type="submission" date="2016-10" db="EMBL/GenBank/DDBJ databases">
        <authorList>
            <person name="Varghese N."/>
            <person name="Submissions S."/>
        </authorList>
    </citation>
    <scope>NUCLEOTIDE SEQUENCE [LARGE SCALE GENOMIC DNA]</scope>
    <source>
        <strain evidence="17">DSM 20632</strain>
    </source>
</reference>
<feature type="transmembrane region" description="Helical" evidence="10">
    <location>
        <begin position="362"/>
        <end position="381"/>
    </location>
</feature>
<feature type="transmembrane region" description="Helical" evidence="10">
    <location>
        <begin position="596"/>
        <end position="612"/>
    </location>
</feature>
<evidence type="ECO:0000256" key="3">
    <source>
        <dbReference type="ARBA" id="ARBA00022449"/>
    </source>
</evidence>
<evidence type="ECO:0000256" key="10">
    <source>
        <dbReference type="SAM" id="Phobius"/>
    </source>
</evidence>
<feature type="transmembrane region" description="Helical" evidence="10">
    <location>
        <begin position="401"/>
        <end position="426"/>
    </location>
</feature>
<dbReference type="RefSeq" id="WP_092151297.1">
    <property type="nucleotide sequence ID" value="NZ_LT629700.1"/>
</dbReference>
<organism evidence="16 17">
    <name type="scientific">Corynebacterium mycetoides</name>
    <dbReference type="NCBI Taxonomy" id="38302"/>
    <lineage>
        <taxon>Bacteria</taxon>
        <taxon>Bacillati</taxon>
        <taxon>Actinomycetota</taxon>
        <taxon>Actinomycetes</taxon>
        <taxon>Mycobacteriales</taxon>
        <taxon>Corynebacteriaceae</taxon>
        <taxon>Corynebacterium</taxon>
    </lineage>
</organism>
<proteinExistence type="predicted"/>
<dbReference type="AlphaFoldDB" id="A0A1G9Q422"/>
<feature type="transmembrane region" description="Helical" evidence="10">
    <location>
        <begin position="497"/>
        <end position="516"/>
    </location>
</feature>
<feature type="transmembrane region" description="Helical" evidence="10">
    <location>
        <begin position="565"/>
        <end position="584"/>
    </location>
</feature>
<feature type="transmembrane region" description="Helical" evidence="10">
    <location>
        <begin position="876"/>
        <end position="903"/>
    </location>
</feature>
<dbReference type="InterPro" id="IPR001750">
    <property type="entry name" value="ND/Mrp_TM"/>
</dbReference>
<evidence type="ECO:0000259" key="12">
    <source>
        <dbReference type="Pfam" id="PF00662"/>
    </source>
</evidence>
<protein>
    <submittedName>
        <fullName evidence="16">Multisubunit sodium/proton antiporter, MrpA subunit /multisubunit sodium/proton antiporter, MrpB subunit</fullName>
    </submittedName>
</protein>
<evidence type="ECO:0000259" key="15">
    <source>
        <dbReference type="Pfam" id="PF20501"/>
    </source>
</evidence>
<evidence type="ECO:0000256" key="2">
    <source>
        <dbReference type="ARBA" id="ARBA00022448"/>
    </source>
</evidence>